<dbReference type="PANTHER" id="PTHR30032:SF8">
    <property type="entry name" value="GERMINATION-SPECIFIC N-ACETYLMURAMOYL-L-ALANINE AMIDASE"/>
    <property type="match status" value="1"/>
</dbReference>
<dbReference type="Gene3D" id="3.40.50.12090">
    <property type="match status" value="2"/>
</dbReference>
<dbReference type="PANTHER" id="PTHR30032">
    <property type="entry name" value="N-ACETYLMURAMOYL-L-ALANINE AMIDASE-RELATED"/>
    <property type="match status" value="1"/>
</dbReference>
<dbReference type="InterPro" id="IPR005046">
    <property type="entry name" value="DUF285"/>
</dbReference>
<dbReference type="RefSeq" id="WP_106777286.1">
    <property type="nucleotide sequence ID" value="NZ_JYGE01000007.1"/>
</dbReference>
<dbReference type="OrthoDB" id="5847479at2"/>
<proteinExistence type="predicted"/>
<dbReference type="Gene3D" id="2.160.20.80">
    <property type="entry name" value="E3 ubiquitin-protein ligase SopA"/>
    <property type="match status" value="1"/>
</dbReference>
<dbReference type="AlphaFoldDB" id="A0A2P7PYL8"/>
<dbReference type="Pfam" id="PF04122">
    <property type="entry name" value="CW_binding_2"/>
    <property type="match status" value="3"/>
</dbReference>
<name>A0A2P7PYL8_9FIRM</name>
<dbReference type="InterPro" id="IPR051922">
    <property type="entry name" value="Bact_Sporulation_Assoc"/>
</dbReference>
<dbReference type="SUPFAM" id="SSF141571">
    <property type="entry name" value="Pentapeptide repeat-like"/>
    <property type="match status" value="1"/>
</dbReference>
<accession>A0A2P7PYL8</accession>
<keyword evidence="1" id="KW-0732">Signal</keyword>
<evidence type="ECO:0000256" key="1">
    <source>
        <dbReference type="SAM" id="SignalP"/>
    </source>
</evidence>
<evidence type="ECO:0008006" key="4">
    <source>
        <dbReference type="Google" id="ProtNLM"/>
    </source>
</evidence>
<dbReference type="EMBL" id="JYGE01000007">
    <property type="protein sequence ID" value="PSJ30797.1"/>
    <property type="molecule type" value="Genomic_DNA"/>
</dbReference>
<protein>
    <recommendedName>
        <fullName evidence="4">Surface protein</fullName>
    </recommendedName>
</protein>
<feature type="chain" id="PRO_5038862863" description="Surface protein" evidence="1">
    <location>
        <begin position="27"/>
        <end position="909"/>
    </location>
</feature>
<dbReference type="InterPro" id="IPR007253">
    <property type="entry name" value="Cell_wall-bd_2"/>
</dbReference>
<dbReference type="Pfam" id="PF03382">
    <property type="entry name" value="DUF285"/>
    <property type="match status" value="2"/>
</dbReference>
<dbReference type="Proteomes" id="UP000241434">
    <property type="component" value="Unassembled WGS sequence"/>
</dbReference>
<organism evidence="2 3">
    <name type="scientific">Peptostreptococcus russellii</name>
    <dbReference type="NCBI Taxonomy" id="215200"/>
    <lineage>
        <taxon>Bacteria</taxon>
        <taxon>Bacillati</taxon>
        <taxon>Bacillota</taxon>
        <taxon>Clostridia</taxon>
        <taxon>Peptostreptococcales</taxon>
        <taxon>Peptostreptococcaceae</taxon>
        <taxon>Peptostreptococcus</taxon>
    </lineage>
</organism>
<keyword evidence="3" id="KW-1185">Reference proteome</keyword>
<evidence type="ECO:0000313" key="2">
    <source>
        <dbReference type="EMBL" id="PSJ30797.1"/>
    </source>
</evidence>
<reference evidence="2" key="1">
    <citation type="thesis" date="2015" institute="Rutgers" country="The State University of New Jersey, 14 College Farm Rd., New Brunswick, NJ, USA">
        <title>Ammonia toxicity in bacteria and its implications for treatment of and resource recovery from highly nitrogenous organic wastes.</title>
        <authorList>
            <person name="Luther A.K."/>
        </authorList>
    </citation>
    <scope>NUCLEOTIDE SEQUENCE</scope>
    <source>
        <strain evidence="2">RT-10B</strain>
    </source>
</reference>
<comment type="caution">
    <text evidence="2">The sequence shown here is derived from an EMBL/GenBank/DDBJ whole genome shotgun (WGS) entry which is preliminary data.</text>
</comment>
<sequence>MKIKKKCIVIFVSSAMILSMFSYEIAYLTFAKDTTAVSQEEIIDHRDYIGDLSSLPYSEGGLGLFQEEDSYTIKLGDTNIPDNDKKINIEKLRILEGNFKEGSDKILKIDEGVLLPDLSEAIFKGYKCDIEIADTIDTSNVISMKELFMDIEKANPDVSSWDVSNVQNFYMMFESAKEANPDVSNWNTSRASSMYRMFRDTEKANPDVSDWNVSNVSNMYAMFCGAKLANPDVSKWETNKLRYSNAMFRNAKNANPDVSNWITSEVVNIDVMFEGAEVASPDVSKWNTSKVTSIDSMFEGAEVASPEVAEWDTSKVTNMSSMFSKNNIANPNVSNWNVEKVEQMYAMFRDTEKSDPDVSKWKTNSLKNTSLMFNETKMANPDVSNWNMSKVEDMYGMFRDTEKADPDVSKWDTSSAENMESMFCGAKLANPDVSKWNTSKVKSMKAMFKNSKLANPDVSDWDTVKVEDMERMFENAENAKPDVSKWSVKNLSNAELIFSGTAAKELDIRNMRSLNGISEGKRTIYNNKNLEKIVFSYEEENKNYFPLESIYMNAANYKLYKIVDEEAYNKNSDKGKLKIKEFSLALEKNASAESNISIASKINEAVENELENSTDRKVSFEIKLDESGTENGGNGGNGGGTTSKNYAILASGDNYTDALVSSVLANEKKGPIILTEKNKISKETLREIDRLALDELIVVGGEESISKNIFEGLKNKDYTVRRISGQNRYETAKKIGQEVRLTSKNTDLAILVDGRNFPDAISVSDLASERRVPILLTEADLLNKETKEALRDWNIKKLTIAGAEKSVSKNIEEKLKASIKDVDRIAGKDRYETSYLVAKELRSKIDNKNNMILVDGRNFPDGITVASLLSKYKSPILLTTGDKIHPRVAKAINDWSIENILITGGYKSV</sequence>
<feature type="signal peptide" evidence="1">
    <location>
        <begin position="1"/>
        <end position="26"/>
    </location>
</feature>
<evidence type="ECO:0000313" key="3">
    <source>
        <dbReference type="Proteomes" id="UP000241434"/>
    </source>
</evidence>
<gene>
    <name evidence="2" type="ORF">UF10_07985</name>
</gene>